<sequence length="55" mass="6626">MIKRYWNITLEEMMEAGVHFHHGTRKWNPRMAPYISPKRKGINITNINRIARFLS</sequence>
<dbReference type="InterPro" id="IPR023591">
    <property type="entry name" value="Ribosomal_uS2_flav_dom_sf"/>
</dbReference>
<dbReference type="InterPro" id="IPR005706">
    <property type="entry name" value="Ribosomal_uS2_bac/mit/plastid"/>
</dbReference>
<dbReference type="PANTHER" id="PTHR12534">
    <property type="entry name" value="30S RIBOSOMAL PROTEIN S2 PROKARYOTIC AND ORGANELLAR"/>
    <property type="match status" value="1"/>
</dbReference>
<dbReference type="AlphaFoldDB" id="A0A6A4QBK1"/>
<comment type="caution">
    <text evidence="4">The sequence shown here is derived from an EMBL/GenBank/DDBJ whole genome shotgun (WGS) entry which is preliminary data.</text>
</comment>
<dbReference type="GO" id="GO:0006412">
    <property type="term" value="P:translation"/>
    <property type="evidence" value="ECO:0007669"/>
    <property type="project" value="InterPro"/>
</dbReference>
<dbReference type="PRINTS" id="PR00395">
    <property type="entry name" value="RIBOSOMALS2"/>
</dbReference>
<evidence type="ECO:0000313" key="5">
    <source>
        <dbReference type="Proteomes" id="UP000447434"/>
    </source>
</evidence>
<dbReference type="GO" id="GO:0005763">
    <property type="term" value="C:mitochondrial small ribosomal subunit"/>
    <property type="evidence" value="ECO:0007669"/>
    <property type="project" value="TreeGrafter"/>
</dbReference>
<organism evidence="4 5">
    <name type="scientific">Lupinus albus</name>
    <name type="common">White lupine</name>
    <name type="synonym">Lupinus termis</name>
    <dbReference type="NCBI Taxonomy" id="3870"/>
    <lineage>
        <taxon>Eukaryota</taxon>
        <taxon>Viridiplantae</taxon>
        <taxon>Streptophyta</taxon>
        <taxon>Embryophyta</taxon>
        <taxon>Tracheophyta</taxon>
        <taxon>Spermatophyta</taxon>
        <taxon>Magnoliopsida</taxon>
        <taxon>eudicotyledons</taxon>
        <taxon>Gunneridae</taxon>
        <taxon>Pentapetalae</taxon>
        <taxon>rosids</taxon>
        <taxon>fabids</taxon>
        <taxon>Fabales</taxon>
        <taxon>Fabaceae</taxon>
        <taxon>Papilionoideae</taxon>
        <taxon>50 kb inversion clade</taxon>
        <taxon>genistoids sensu lato</taxon>
        <taxon>core genistoids</taxon>
        <taxon>Genisteae</taxon>
        <taxon>Lupinus</taxon>
    </lineage>
</organism>
<evidence type="ECO:0000256" key="1">
    <source>
        <dbReference type="ARBA" id="ARBA00006242"/>
    </source>
</evidence>
<evidence type="ECO:0000256" key="3">
    <source>
        <dbReference type="ARBA" id="ARBA00035546"/>
    </source>
</evidence>
<reference evidence="5" key="1">
    <citation type="journal article" date="2020" name="Nat. Commun.">
        <title>Genome sequence of the cluster root forming white lupin.</title>
        <authorList>
            <person name="Hufnagel B."/>
            <person name="Marques A."/>
            <person name="Soriano A."/>
            <person name="Marques L."/>
            <person name="Divol F."/>
            <person name="Doumas P."/>
            <person name="Sallet E."/>
            <person name="Mancinotti D."/>
            <person name="Carrere S."/>
            <person name="Marande W."/>
            <person name="Arribat S."/>
            <person name="Keller J."/>
            <person name="Huneau C."/>
            <person name="Blein T."/>
            <person name="Aime D."/>
            <person name="Laguerre M."/>
            <person name="Taylor J."/>
            <person name="Schubert V."/>
            <person name="Nelson M."/>
            <person name="Geu-Flores F."/>
            <person name="Crespi M."/>
            <person name="Gallardo-Guerrero K."/>
            <person name="Delaux P.-M."/>
            <person name="Salse J."/>
            <person name="Berges H."/>
            <person name="Guyot R."/>
            <person name="Gouzy J."/>
            <person name="Peret B."/>
        </authorList>
    </citation>
    <scope>NUCLEOTIDE SEQUENCE [LARGE SCALE GENOMIC DNA]</scope>
    <source>
        <strain evidence="5">cv. Amiga</strain>
    </source>
</reference>
<dbReference type="Gene3D" id="3.40.50.10490">
    <property type="entry name" value="Glucose-6-phosphate isomerase like protein, domain 1"/>
    <property type="match status" value="1"/>
</dbReference>
<keyword evidence="4" id="KW-0687">Ribonucleoprotein</keyword>
<evidence type="ECO:0000313" key="4">
    <source>
        <dbReference type="EMBL" id="KAE9610969.1"/>
    </source>
</evidence>
<proteinExistence type="inferred from homology"/>
<keyword evidence="4" id="KW-0689">Ribosomal protein</keyword>
<dbReference type="OrthoDB" id="1304176at2759"/>
<name>A0A6A4QBK1_LUPAL</name>
<protein>
    <recommendedName>
        <fullName evidence="2">Small ribosomal subunit protein uS2c</fullName>
    </recommendedName>
    <alternativeName>
        <fullName evidence="3">30S ribosomal protein S2, chloroplastic</fullName>
    </alternativeName>
</protein>
<evidence type="ECO:0000256" key="2">
    <source>
        <dbReference type="ARBA" id="ARBA00035155"/>
    </source>
</evidence>
<dbReference type="PANTHER" id="PTHR12534:SF0">
    <property type="entry name" value="SMALL RIBOSOMAL SUBUNIT PROTEIN US2M"/>
    <property type="match status" value="1"/>
</dbReference>
<dbReference type="GO" id="GO:0003735">
    <property type="term" value="F:structural constituent of ribosome"/>
    <property type="evidence" value="ECO:0007669"/>
    <property type="project" value="InterPro"/>
</dbReference>
<dbReference type="InterPro" id="IPR001865">
    <property type="entry name" value="Ribosomal_uS2"/>
</dbReference>
<dbReference type="EMBL" id="WOCE01000007">
    <property type="protein sequence ID" value="KAE9610969.1"/>
    <property type="molecule type" value="Genomic_DNA"/>
</dbReference>
<comment type="similarity">
    <text evidence="1">Belongs to the universal ribosomal protein uS2 family.</text>
</comment>
<dbReference type="Proteomes" id="UP000447434">
    <property type="component" value="Chromosome 7"/>
</dbReference>
<dbReference type="Pfam" id="PF00318">
    <property type="entry name" value="Ribosomal_S2"/>
    <property type="match status" value="1"/>
</dbReference>
<gene>
    <name evidence="4" type="ORF">Lalb_Chr07g0192691</name>
</gene>
<dbReference type="SUPFAM" id="SSF52313">
    <property type="entry name" value="Ribosomal protein S2"/>
    <property type="match status" value="1"/>
</dbReference>
<keyword evidence="5" id="KW-1185">Reference proteome</keyword>
<accession>A0A6A4QBK1</accession>